<organism evidence="3 4">
    <name type="scientific">Longivirga aurantiaca</name>
    <dbReference type="NCBI Taxonomy" id="1837743"/>
    <lineage>
        <taxon>Bacteria</taxon>
        <taxon>Bacillati</taxon>
        <taxon>Actinomycetota</taxon>
        <taxon>Actinomycetes</taxon>
        <taxon>Sporichthyales</taxon>
        <taxon>Sporichthyaceae</taxon>
        <taxon>Longivirga</taxon>
    </lineage>
</organism>
<dbReference type="Pfam" id="PF03795">
    <property type="entry name" value="YCII"/>
    <property type="match status" value="1"/>
</dbReference>
<evidence type="ECO:0000313" key="4">
    <source>
        <dbReference type="Proteomes" id="UP001596138"/>
    </source>
</evidence>
<dbReference type="SUPFAM" id="SSF54909">
    <property type="entry name" value="Dimeric alpha+beta barrel"/>
    <property type="match status" value="1"/>
</dbReference>
<dbReference type="InterPro" id="IPR005545">
    <property type="entry name" value="YCII"/>
</dbReference>
<dbReference type="PANTHER" id="PTHR35174">
    <property type="entry name" value="BLL7171 PROTEIN-RELATED"/>
    <property type="match status" value="1"/>
</dbReference>
<name>A0ABW1SZM6_9ACTN</name>
<dbReference type="Gene3D" id="3.30.70.1060">
    <property type="entry name" value="Dimeric alpha+beta barrel"/>
    <property type="match status" value="1"/>
</dbReference>
<feature type="domain" description="YCII-related" evidence="2">
    <location>
        <begin position="43"/>
        <end position="116"/>
    </location>
</feature>
<reference evidence="4" key="1">
    <citation type="journal article" date="2019" name="Int. J. Syst. Evol. Microbiol.">
        <title>The Global Catalogue of Microorganisms (GCM) 10K type strain sequencing project: providing services to taxonomists for standard genome sequencing and annotation.</title>
        <authorList>
            <consortium name="The Broad Institute Genomics Platform"/>
            <consortium name="The Broad Institute Genome Sequencing Center for Infectious Disease"/>
            <person name="Wu L."/>
            <person name="Ma J."/>
        </authorList>
    </citation>
    <scope>NUCLEOTIDE SEQUENCE [LARGE SCALE GENOMIC DNA]</scope>
    <source>
        <strain evidence="4">CGMCC 4.7317</strain>
    </source>
</reference>
<proteinExistence type="inferred from homology"/>
<comment type="caution">
    <text evidence="3">The sequence shown here is derived from an EMBL/GenBank/DDBJ whole genome shotgun (WGS) entry which is preliminary data.</text>
</comment>
<sequence>MPQYAALIWSTDLEPSDPAFDAMMPGYNAFGHEAEAVIRGGAALYNNATATTVRVNGGKGGDVVTTDGPYADTKEALTGFYLIEAADLDEAVGWAAKIPAAYDGSGCVEVRPIIDFG</sequence>
<protein>
    <submittedName>
        <fullName evidence="3">YciI family protein</fullName>
    </submittedName>
</protein>
<evidence type="ECO:0000259" key="2">
    <source>
        <dbReference type="Pfam" id="PF03795"/>
    </source>
</evidence>
<keyword evidence="4" id="KW-1185">Reference proteome</keyword>
<evidence type="ECO:0000313" key="3">
    <source>
        <dbReference type="EMBL" id="MFC6237022.1"/>
    </source>
</evidence>
<dbReference type="PANTHER" id="PTHR35174:SF3">
    <property type="entry name" value="BLL7171 PROTEIN"/>
    <property type="match status" value="1"/>
</dbReference>
<dbReference type="InterPro" id="IPR011008">
    <property type="entry name" value="Dimeric_a/b-barrel"/>
</dbReference>
<accession>A0ABW1SZM6</accession>
<evidence type="ECO:0000256" key="1">
    <source>
        <dbReference type="ARBA" id="ARBA00007689"/>
    </source>
</evidence>
<gene>
    <name evidence="3" type="ORF">ACFQGU_03980</name>
</gene>
<dbReference type="EMBL" id="JBHSTI010000008">
    <property type="protein sequence ID" value="MFC6237022.1"/>
    <property type="molecule type" value="Genomic_DNA"/>
</dbReference>
<comment type="similarity">
    <text evidence="1">Belongs to the YciI family.</text>
</comment>
<dbReference type="Proteomes" id="UP001596138">
    <property type="component" value="Unassembled WGS sequence"/>
</dbReference>
<dbReference type="RefSeq" id="WP_386764068.1">
    <property type="nucleotide sequence ID" value="NZ_JBHSTI010000008.1"/>
</dbReference>